<dbReference type="InterPro" id="IPR036282">
    <property type="entry name" value="Glutathione-S-Trfase_C_sf"/>
</dbReference>
<dbReference type="WBParaSite" id="Gr19_v10_g12166.t1">
    <property type="protein sequence ID" value="Gr19_v10_g12166.t1"/>
    <property type="gene ID" value="Gr19_v10_g12166"/>
</dbReference>
<dbReference type="Pfam" id="PF10568">
    <property type="entry name" value="Tom37"/>
    <property type="match status" value="1"/>
</dbReference>
<keyword evidence="5" id="KW-0653">Protein transport</keyword>
<dbReference type="SUPFAM" id="SSF47616">
    <property type="entry name" value="GST C-terminal domain-like"/>
    <property type="match status" value="1"/>
</dbReference>
<reference evidence="11" key="1">
    <citation type="submission" date="2022-11" db="UniProtKB">
        <authorList>
            <consortium name="WormBaseParasite"/>
        </authorList>
    </citation>
    <scope>IDENTIFICATION</scope>
</reference>
<keyword evidence="10" id="KW-1185">Reference proteome</keyword>
<dbReference type="InterPro" id="IPR033468">
    <property type="entry name" value="Metaxin_GST"/>
</dbReference>
<comment type="subcellular location">
    <subcellularLocation>
        <location evidence="1">Mitochondrion outer membrane</location>
    </subcellularLocation>
</comment>
<dbReference type="GO" id="GO:0007005">
    <property type="term" value="P:mitochondrion organization"/>
    <property type="evidence" value="ECO:0007669"/>
    <property type="project" value="TreeGrafter"/>
</dbReference>
<name>A0A914GX53_GLORO</name>
<evidence type="ECO:0000259" key="9">
    <source>
        <dbReference type="Pfam" id="PF17171"/>
    </source>
</evidence>
<evidence type="ECO:0000256" key="5">
    <source>
        <dbReference type="ARBA" id="ARBA00022927"/>
    </source>
</evidence>
<evidence type="ECO:0000256" key="1">
    <source>
        <dbReference type="ARBA" id="ARBA00004294"/>
    </source>
</evidence>
<dbReference type="InterPro" id="IPR019564">
    <property type="entry name" value="Sam37/metaxin_N"/>
</dbReference>
<accession>A0A914GX53</accession>
<evidence type="ECO:0000256" key="4">
    <source>
        <dbReference type="ARBA" id="ARBA00022787"/>
    </source>
</evidence>
<dbReference type="PANTHER" id="PTHR12289">
    <property type="entry name" value="METAXIN RELATED"/>
    <property type="match status" value="1"/>
</dbReference>
<evidence type="ECO:0000256" key="2">
    <source>
        <dbReference type="ARBA" id="ARBA00009170"/>
    </source>
</evidence>
<dbReference type="GO" id="GO:0001401">
    <property type="term" value="C:SAM complex"/>
    <property type="evidence" value="ECO:0007669"/>
    <property type="project" value="InterPro"/>
</dbReference>
<dbReference type="Gene3D" id="1.20.1050.10">
    <property type="match status" value="1"/>
</dbReference>
<dbReference type="GO" id="GO:0015031">
    <property type="term" value="P:protein transport"/>
    <property type="evidence" value="ECO:0007669"/>
    <property type="project" value="UniProtKB-KW"/>
</dbReference>
<protein>
    <submittedName>
        <fullName evidence="11">Metaxin-2</fullName>
    </submittedName>
</protein>
<evidence type="ECO:0000256" key="7">
    <source>
        <dbReference type="ARBA" id="ARBA00023136"/>
    </source>
</evidence>
<evidence type="ECO:0000259" key="8">
    <source>
        <dbReference type="Pfam" id="PF10568"/>
    </source>
</evidence>
<feature type="domain" description="Metaxin glutathione S-transferase" evidence="9">
    <location>
        <begin position="186"/>
        <end position="249"/>
    </location>
</feature>
<organism evidence="10 11">
    <name type="scientific">Globodera rostochiensis</name>
    <name type="common">Golden nematode worm</name>
    <name type="synonym">Heterodera rostochiensis</name>
    <dbReference type="NCBI Taxonomy" id="31243"/>
    <lineage>
        <taxon>Eukaryota</taxon>
        <taxon>Metazoa</taxon>
        <taxon>Ecdysozoa</taxon>
        <taxon>Nematoda</taxon>
        <taxon>Chromadorea</taxon>
        <taxon>Rhabditida</taxon>
        <taxon>Tylenchina</taxon>
        <taxon>Tylenchomorpha</taxon>
        <taxon>Tylenchoidea</taxon>
        <taxon>Heteroderidae</taxon>
        <taxon>Heteroderinae</taxon>
        <taxon>Globodera</taxon>
    </lineage>
</organism>
<evidence type="ECO:0000256" key="6">
    <source>
        <dbReference type="ARBA" id="ARBA00023128"/>
    </source>
</evidence>
<keyword evidence="6" id="KW-0496">Mitochondrion</keyword>
<dbReference type="AlphaFoldDB" id="A0A914GX53"/>
<dbReference type="PANTHER" id="PTHR12289:SF38">
    <property type="entry name" value="METAXIN-2"/>
    <property type="match status" value="1"/>
</dbReference>
<proteinExistence type="inferred from homology"/>
<evidence type="ECO:0000313" key="11">
    <source>
        <dbReference type="WBParaSite" id="Gr19_v10_g12166.t1"/>
    </source>
</evidence>
<evidence type="ECO:0000313" key="10">
    <source>
        <dbReference type="Proteomes" id="UP000887572"/>
    </source>
</evidence>
<feature type="domain" description="Mitochondrial outer membrane transport complex Sam37/metaxin N-terminal" evidence="8">
    <location>
        <begin position="41"/>
        <end position="162"/>
    </location>
</feature>
<dbReference type="InterPro" id="IPR050931">
    <property type="entry name" value="Mito_Protein_Transport_Metaxin"/>
</dbReference>
<sequence length="257" mass="29490">MSLRDFVAQTLPMMDEEWKDAVLYAPYQKEQALIYQYADTLAVRAFLMMTGLPYALEQRPNAEFMSPTTGEVPFLRVKETLVAEFFPIVDLVGKKGISLSKTLSAAEQADMYAFCALIEETLRIAEKYLSWVDQDTYTLVTKCRYGSVYRWPLTQLLPMSKRREMLKYLKDAGWADLSLQKVVERADKCFHALSIKLGHQRFFVGEQATELDALAFGHLYTILTTEMPNGAMVDALKKYPNLITFCENIDKEYFSES</sequence>
<keyword evidence="7" id="KW-0472">Membrane</keyword>
<keyword evidence="4" id="KW-1000">Mitochondrion outer membrane</keyword>
<keyword evidence="3" id="KW-0813">Transport</keyword>
<dbReference type="Proteomes" id="UP000887572">
    <property type="component" value="Unplaced"/>
</dbReference>
<comment type="similarity">
    <text evidence="2">Belongs to the metaxin family.</text>
</comment>
<dbReference type="Pfam" id="PF17171">
    <property type="entry name" value="GST_C_6"/>
    <property type="match status" value="1"/>
</dbReference>
<evidence type="ECO:0000256" key="3">
    <source>
        <dbReference type="ARBA" id="ARBA00022448"/>
    </source>
</evidence>